<feature type="short sequence motif" description="HXXXXD motif" evidence="6">
    <location>
        <begin position="142"/>
        <end position="147"/>
    </location>
</feature>
<comment type="subcellular location">
    <subcellularLocation>
        <location evidence="6">Cell inner membrane</location>
        <topology evidence="6">Single-pass membrane protein</topology>
    </subcellularLocation>
</comment>
<dbReference type="GO" id="GO:0036104">
    <property type="term" value="P:Kdo2-lipid A biosynthetic process"/>
    <property type="evidence" value="ECO:0007669"/>
    <property type="project" value="UniProtKB-UniRule"/>
</dbReference>
<keyword evidence="8" id="KW-1185">Reference proteome</keyword>
<comment type="pathway">
    <text evidence="6">Glycolipid biosynthesis; KDO(2)-lipid A biosynthesis; KDO(2)-lipid A from CMP-3-deoxy-D-manno-octulosonate and lipid IV(A): step 4/4.</text>
</comment>
<keyword evidence="5 6" id="KW-0012">Acyltransferase</keyword>
<comment type="function">
    <text evidence="6">Catalyzes the transfer of an acyl chain from an acyl-[acyl-carrier-protein] (ACP) to a Kdo(2)-(acyl)-lipid IV(A) to form a Kdo(2)-lipid A.</text>
</comment>
<dbReference type="EC" id="2.3.1.243" evidence="6"/>
<keyword evidence="1 6" id="KW-1003">Cell membrane</keyword>
<evidence type="ECO:0000256" key="5">
    <source>
        <dbReference type="ARBA" id="ARBA00023315"/>
    </source>
</evidence>
<comment type="caution">
    <text evidence="7">The sequence shown here is derived from an EMBL/GenBank/DDBJ whole genome shotgun (WGS) entry which is preliminary data.</text>
</comment>
<name>A0A084CNC8_9GAMM</name>
<keyword evidence="6" id="KW-0448">Lipopolysaccharide biosynthesis</keyword>
<dbReference type="AlphaFoldDB" id="A0A084CNC8"/>
<keyword evidence="2 6" id="KW-0997">Cell inner membrane</keyword>
<dbReference type="RefSeq" id="WP_034414066.1">
    <property type="nucleotide sequence ID" value="NZ_JGVK01000018.1"/>
</dbReference>
<dbReference type="NCBIfam" id="TIGR02208">
    <property type="entry name" value="lipid_A_msbB"/>
    <property type="match status" value="1"/>
</dbReference>
<dbReference type="UniPathway" id="UPA00360">
    <property type="reaction ID" value="UER00486"/>
</dbReference>
<evidence type="ECO:0000256" key="3">
    <source>
        <dbReference type="ARBA" id="ARBA00022679"/>
    </source>
</evidence>
<dbReference type="PANTHER" id="PTHR30606:SF4">
    <property type="entry name" value="LIPID A BIOSYNTHESIS MYRISTOYLTRANSFERASE"/>
    <property type="match status" value="1"/>
</dbReference>
<dbReference type="PANTHER" id="PTHR30606">
    <property type="entry name" value="LIPID A BIOSYNTHESIS LAUROYL ACYLTRANSFERASE"/>
    <property type="match status" value="1"/>
</dbReference>
<protein>
    <recommendedName>
        <fullName evidence="6">Lipid A biosynthesis acyltransferase</fullName>
        <ecNumber evidence="6">2.3.1.243</ecNumber>
    </recommendedName>
    <alternativeName>
        <fullName evidence="6">Kdo(2)-lauroyl-lipid IV(A) acyltransferase</fullName>
    </alternativeName>
</protein>
<sequence>MNNNTNNIDKYLYTQSFKYSFLHPKHWITWIAVFFAIILAFTPSKLRDKLARKLSTIIIKKNSNVVRRSRINLECCFPEKSDRERQQILQETFVKATQYLLGYSEFLIRSTKHNQRRGVIIGEENLLPLLDSGKNVIVFAPHTWSVDYPAMMLAAKGYRIATIMKPQRNPICNWLMHLQRIQYGGRIFARDAGVKPFVRSIKDGYLGYWLPDEDFGLNNSVFVPFFATEKATLRSFGKMTRLSKAQVVPILSTYDDKSSRYEVRILPAIANFPTDHEEQDARTMNTIIENLIHSHPEHYMWNLSLLKTRRDGKKIYNDS</sequence>
<evidence type="ECO:0000256" key="6">
    <source>
        <dbReference type="HAMAP-Rule" id="MF_01944"/>
    </source>
</evidence>
<keyword evidence="3 6" id="KW-0808">Transferase</keyword>
<comment type="similarity">
    <text evidence="6">Belongs to the LpxL/LpxM/LpxP family. LpxM subfamily.</text>
</comment>
<dbReference type="InterPro" id="IPR004960">
    <property type="entry name" value="LipA_acyltrans"/>
</dbReference>
<gene>
    <name evidence="7" type="primary">msbB</name>
    <name evidence="6" type="synonym">lpxM</name>
    <name evidence="7" type="ORF">CF67_25030</name>
</gene>
<keyword evidence="6" id="KW-1133">Transmembrane helix</keyword>
<evidence type="ECO:0000256" key="2">
    <source>
        <dbReference type="ARBA" id="ARBA00022519"/>
    </source>
</evidence>
<comment type="pathway">
    <text evidence="6">Bacterial outer membrane biogenesis; lipopolysaccharide biosynthesis.</text>
</comment>
<dbReference type="Proteomes" id="UP000053784">
    <property type="component" value="Unassembled WGS sequence"/>
</dbReference>
<dbReference type="OrthoDB" id="9803456at2"/>
<dbReference type="STRING" id="1179155.CF67_25030"/>
<keyword evidence="4 6" id="KW-0472">Membrane</keyword>
<evidence type="ECO:0000313" key="8">
    <source>
        <dbReference type="Proteomes" id="UP000053784"/>
    </source>
</evidence>
<feature type="transmembrane region" description="Helical" evidence="6">
    <location>
        <begin position="27"/>
        <end position="44"/>
    </location>
</feature>
<keyword evidence="6" id="KW-0812">Transmembrane</keyword>
<dbReference type="GO" id="GO:0005886">
    <property type="term" value="C:plasma membrane"/>
    <property type="evidence" value="ECO:0007669"/>
    <property type="project" value="UniProtKB-SubCell"/>
</dbReference>
<dbReference type="NCBIfam" id="NF006507">
    <property type="entry name" value="PRK08943.1"/>
    <property type="match status" value="1"/>
</dbReference>
<evidence type="ECO:0000256" key="1">
    <source>
        <dbReference type="ARBA" id="ARBA00022475"/>
    </source>
</evidence>
<comment type="catalytic activity">
    <reaction evidence="6">
        <text>an alpha-Kdo-(2-&gt;4)-alpha-Kdo-(2-&gt;6)-(acyl)-lipid IVA + a fatty acyl-[ACP] = an alpha-Kdo-(2-&gt;4)-alpha-Kdo-(2-&gt;6)-lipid A + holo-[ACP]</text>
        <dbReference type="Rhea" id="RHEA:69400"/>
        <dbReference type="Rhea" id="RHEA-COMP:9685"/>
        <dbReference type="Rhea" id="RHEA-COMP:14125"/>
        <dbReference type="ChEBI" id="CHEBI:64479"/>
        <dbReference type="ChEBI" id="CHEBI:138651"/>
        <dbReference type="ChEBI" id="CHEBI:176430"/>
        <dbReference type="ChEBI" id="CHEBI:176431"/>
        <dbReference type="EC" id="2.3.1.243"/>
    </reaction>
</comment>
<dbReference type="GO" id="GO:0016747">
    <property type="term" value="F:acyltransferase activity, transferring groups other than amino-acyl groups"/>
    <property type="evidence" value="ECO:0007669"/>
    <property type="project" value="InterPro"/>
</dbReference>
<dbReference type="HAMAP" id="MF_01944">
    <property type="entry name" value="Lipid_A_LpxM"/>
    <property type="match status" value="1"/>
</dbReference>
<dbReference type="PIRSF" id="PIRSF026649">
    <property type="entry name" value="MsbB"/>
    <property type="match status" value="1"/>
</dbReference>
<evidence type="ECO:0000313" key="7">
    <source>
        <dbReference type="EMBL" id="KEY91307.1"/>
    </source>
</evidence>
<organism evidence="7 8">
    <name type="scientific">Candidatus Photodesmus blepharonis</name>
    <dbReference type="NCBI Taxonomy" id="1179155"/>
    <lineage>
        <taxon>Bacteria</taxon>
        <taxon>Pseudomonadati</taxon>
        <taxon>Pseudomonadota</taxon>
        <taxon>Gammaproteobacteria</taxon>
        <taxon>Vibrionales</taxon>
        <taxon>Vibrionaceae</taxon>
        <taxon>Candidatus Photodesmus</taxon>
    </lineage>
</organism>
<dbReference type="SUPFAM" id="SSF69593">
    <property type="entry name" value="Glycerol-3-phosphate (1)-acyltransferase"/>
    <property type="match status" value="1"/>
</dbReference>
<dbReference type="UniPathway" id="UPA00030"/>
<dbReference type="GO" id="GO:0009103">
    <property type="term" value="P:lipopolysaccharide biosynthetic process"/>
    <property type="evidence" value="ECO:0007669"/>
    <property type="project" value="UniProtKB-UniRule"/>
</dbReference>
<reference evidence="7 8" key="1">
    <citation type="submission" date="2014-03" db="EMBL/GenBank/DDBJ databases">
        <title>Selection and divergence in the genomes of co-occurring obligate luminous symbionts with specific hosts.</title>
        <authorList>
            <person name="Hendry T.A."/>
            <person name="de Wet J.R."/>
            <person name="Dunlap P.V."/>
        </authorList>
    </citation>
    <scope>NUCLEOTIDE SEQUENCE [LARGE SCALE GENOMIC DNA]</scope>
    <source>
        <strain evidence="7 8">Ppalp.1</strain>
    </source>
</reference>
<dbReference type="CDD" id="cd07984">
    <property type="entry name" value="LPLAT_LABLAT-like"/>
    <property type="match status" value="1"/>
</dbReference>
<dbReference type="GO" id="GO:0009276">
    <property type="term" value="C:Gram-negative-bacterium-type cell wall"/>
    <property type="evidence" value="ECO:0007669"/>
    <property type="project" value="InterPro"/>
</dbReference>
<accession>A0A084CNC8</accession>
<dbReference type="Pfam" id="PF03279">
    <property type="entry name" value="Lip_A_acyltrans"/>
    <property type="match status" value="1"/>
</dbReference>
<evidence type="ECO:0000256" key="4">
    <source>
        <dbReference type="ARBA" id="ARBA00023136"/>
    </source>
</evidence>
<dbReference type="EMBL" id="JGVK01000018">
    <property type="protein sequence ID" value="KEY91307.1"/>
    <property type="molecule type" value="Genomic_DNA"/>
</dbReference>
<dbReference type="InterPro" id="IPR011921">
    <property type="entry name" value="Lipid_A_MsbB"/>
</dbReference>
<proteinExistence type="inferred from homology"/>
<dbReference type="eggNOG" id="COG1560">
    <property type="taxonomic scope" value="Bacteria"/>
</dbReference>